<comment type="caution">
    <text evidence="1">The sequence shown here is derived from an EMBL/GenBank/DDBJ whole genome shotgun (WGS) entry which is preliminary data.</text>
</comment>
<name>A0ACA9JU60_9GLOM</name>
<dbReference type="EMBL" id="CAJVPM010000038">
    <property type="protein sequence ID" value="CAG8434855.1"/>
    <property type="molecule type" value="Genomic_DNA"/>
</dbReference>
<proteinExistence type="predicted"/>
<keyword evidence="2" id="KW-1185">Reference proteome</keyword>
<organism evidence="1 2">
    <name type="scientific">Scutellospora calospora</name>
    <dbReference type="NCBI Taxonomy" id="85575"/>
    <lineage>
        <taxon>Eukaryota</taxon>
        <taxon>Fungi</taxon>
        <taxon>Fungi incertae sedis</taxon>
        <taxon>Mucoromycota</taxon>
        <taxon>Glomeromycotina</taxon>
        <taxon>Glomeromycetes</taxon>
        <taxon>Diversisporales</taxon>
        <taxon>Gigasporaceae</taxon>
        <taxon>Scutellospora</taxon>
    </lineage>
</organism>
<protein>
    <submittedName>
        <fullName evidence="1">2853_t:CDS:1</fullName>
    </submittedName>
</protein>
<gene>
    <name evidence="1" type="ORF">SCALOS_LOCUS128</name>
</gene>
<reference evidence="1" key="1">
    <citation type="submission" date="2021-06" db="EMBL/GenBank/DDBJ databases">
        <authorList>
            <person name="Kallberg Y."/>
            <person name="Tangrot J."/>
            <person name="Rosling A."/>
        </authorList>
    </citation>
    <scope>NUCLEOTIDE SEQUENCE</scope>
    <source>
        <strain evidence="1">AU212A</strain>
    </source>
</reference>
<accession>A0ACA9JU60</accession>
<evidence type="ECO:0000313" key="1">
    <source>
        <dbReference type="EMBL" id="CAG8434855.1"/>
    </source>
</evidence>
<dbReference type="Proteomes" id="UP000789860">
    <property type="component" value="Unassembled WGS sequence"/>
</dbReference>
<evidence type="ECO:0000313" key="2">
    <source>
        <dbReference type="Proteomes" id="UP000789860"/>
    </source>
</evidence>
<sequence>MTAKLGTKYSKFHVDLIKCLNHYIDQNEFKELWNNIMVNDNYSRAKSYLEVLNHWREQWVLAYLKDYFFANISSTQRRESMNKLLKGFLDTFDVCEEAEHLSLYKELDVYTCEEITSDDELCCFKLSCYEKPDAICWVCYDGCKFACSYRNFEFARIVCRYSLAVALELAKDYINFYSCSQFQELGTQTLHESSSKGAAHFQYMCIHRLLGEIVSRIATDSTKYVDFMSYLKKYLETLYDTTNDLNLTYML</sequence>